<dbReference type="EMBL" id="WNBM01000002">
    <property type="protein sequence ID" value="MTT75758.1"/>
    <property type="molecule type" value="Genomic_DNA"/>
</dbReference>
<organism evidence="3 6">
    <name type="scientific">Phascolarctobacterium faecium</name>
    <dbReference type="NCBI Taxonomy" id="33025"/>
    <lineage>
        <taxon>Bacteria</taxon>
        <taxon>Bacillati</taxon>
        <taxon>Bacillota</taxon>
        <taxon>Negativicutes</taxon>
        <taxon>Acidaminococcales</taxon>
        <taxon>Acidaminococcaceae</taxon>
        <taxon>Phascolarctobacterium</taxon>
    </lineage>
</organism>
<dbReference type="EMBL" id="WNBW01000002">
    <property type="protein sequence ID" value="MTU03820.1"/>
    <property type="molecule type" value="Genomic_DNA"/>
</dbReference>
<evidence type="ECO:0000313" key="3">
    <source>
        <dbReference type="EMBL" id="MTT75758.1"/>
    </source>
</evidence>
<protein>
    <recommendedName>
        <fullName evidence="2">Type 4 fimbrial biogenesis protein PilX N-terminal domain-containing protein</fullName>
    </recommendedName>
</protein>
<sequence>MQKQRGSVTVIAIVMLLFLMVVAIAWLPMMTIEKTAASSDYREQQAWYAAEAGYKKAVAALDNKNSNWTWLTPENYIQGSDSGSFGHLSIDGGKADQNGIWYAVGITENNIDLASDYTPEESAAYQITSVGAC</sequence>
<keyword evidence="1" id="KW-1133">Transmembrane helix</keyword>
<keyword evidence="1" id="KW-0472">Membrane</keyword>
<dbReference type="Pfam" id="PF14341">
    <property type="entry name" value="PilX_N"/>
    <property type="match status" value="1"/>
</dbReference>
<reference evidence="5 6" key="1">
    <citation type="journal article" date="2019" name="Nat. Med.">
        <title>A library of human gut bacterial isolates paired with longitudinal multiomics data enables mechanistic microbiome research.</title>
        <authorList>
            <person name="Poyet M."/>
            <person name="Groussin M."/>
            <person name="Gibbons S.M."/>
            <person name="Avila-Pacheco J."/>
            <person name="Jiang X."/>
            <person name="Kearney S.M."/>
            <person name="Perrotta A.R."/>
            <person name="Berdy B."/>
            <person name="Zhao S."/>
            <person name="Lieberman T.D."/>
            <person name="Swanson P.K."/>
            <person name="Smith M."/>
            <person name="Roesemann S."/>
            <person name="Alexander J.E."/>
            <person name="Rich S.A."/>
            <person name="Livny J."/>
            <person name="Vlamakis H."/>
            <person name="Clish C."/>
            <person name="Bullock K."/>
            <person name="Deik A."/>
            <person name="Scott J."/>
            <person name="Pierce K.A."/>
            <person name="Xavier R.J."/>
            <person name="Alm E.J."/>
        </authorList>
    </citation>
    <scope>NUCLEOTIDE SEQUENCE [LARGE SCALE GENOMIC DNA]</scope>
    <source>
        <strain evidence="3 6">BIOML-A13</strain>
        <strain evidence="4 5">BIOML-A3</strain>
    </source>
</reference>
<accession>A0A7X2XGQ9</accession>
<evidence type="ECO:0000313" key="5">
    <source>
        <dbReference type="Proteomes" id="UP000443070"/>
    </source>
</evidence>
<feature type="transmembrane region" description="Helical" evidence="1">
    <location>
        <begin position="7"/>
        <end position="29"/>
    </location>
</feature>
<name>A0A7X2XGQ9_9FIRM</name>
<evidence type="ECO:0000259" key="2">
    <source>
        <dbReference type="Pfam" id="PF14341"/>
    </source>
</evidence>
<dbReference type="AlphaFoldDB" id="A0A7X2XGQ9"/>
<gene>
    <name evidence="3" type="ORF">GMD11_05670</name>
    <name evidence="4" type="ORF">GMD18_05315</name>
</gene>
<dbReference type="Proteomes" id="UP000484547">
    <property type="component" value="Unassembled WGS sequence"/>
</dbReference>
<evidence type="ECO:0000313" key="4">
    <source>
        <dbReference type="EMBL" id="MTU03820.1"/>
    </source>
</evidence>
<evidence type="ECO:0000256" key="1">
    <source>
        <dbReference type="SAM" id="Phobius"/>
    </source>
</evidence>
<keyword evidence="5" id="KW-1185">Reference proteome</keyword>
<dbReference type="RefSeq" id="WP_149955582.1">
    <property type="nucleotide sequence ID" value="NZ_JBKYII010000001.1"/>
</dbReference>
<keyword evidence="1" id="KW-0812">Transmembrane</keyword>
<evidence type="ECO:0000313" key="6">
    <source>
        <dbReference type="Proteomes" id="UP000484547"/>
    </source>
</evidence>
<proteinExistence type="predicted"/>
<comment type="caution">
    <text evidence="3">The sequence shown here is derived from an EMBL/GenBank/DDBJ whole genome shotgun (WGS) entry which is preliminary data.</text>
</comment>
<dbReference type="Proteomes" id="UP000443070">
    <property type="component" value="Unassembled WGS sequence"/>
</dbReference>
<dbReference type="InterPro" id="IPR025746">
    <property type="entry name" value="PilX_N_dom"/>
</dbReference>
<feature type="domain" description="Type 4 fimbrial biogenesis protein PilX N-terminal" evidence="2">
    <location>
        <begin position="5"/>
        <end position="54"/>
    </location>
</feature>